<protein>
    <submittedName>
        <fullName evidence="1">Uncharacterized protein</fullName>
    </submittedName>
</protein>
<evidence type="ECO:0000313" key="1">
    <source>
        <dbReference type="EMBL" id="AAN02152.1"/>
    </source>
</evidence>
<accession>Q855X4</accession>
<name>Q855X4_9CAUD</name>
<dbReference type="Proteomes" id="UP000000731">
    <property type="component" value="Segment"/>
</dbReference>
<dbReference type="KEGG" id="vg:1260272"/>
<evidence type="ECO:0000313" key="2">
    <source>
        <dbReference type="Proteomes" id="UP000000731"/>
    </source>
</evidence>
<dbReference type="RefSeq" id="NP_818636.1">
    <property type="nucleotide sequence ID" value="NC_004689.1"/>
</dbReference>
<proteinExistence type="predicted"/>
<keyword evidence="2" id="KW-1185">Reference proteome</keyword>
<reference evidence="1 2" key="1">
    <citation type="journal article" date="2003" name="Cell">
        <title>Origins of highly mosaic mycobacteriophage genomes.</title>
        <authorList>
            <person name="Pedulla M.L."/>
            <person name="Ford M.E."/>
            <person name="Houtz J.M."/>
            <person name="Karthikeyan T."/>
            <person name="Wadsworth C."/>
            <person name="Lewis J.A."/>
            <person name="Jacobs-Sera D."/>
            <person name="Falbo J."/>
            <person name="Gross J."/>
            <person name="Pannunzio N.R."/>
            <person name="Brucker W."/>
            <person name="Kumar V."/>
            <person name="Kandasamy J."/>
            <person name="Keenan L."/>
            <person name="Bardarov S."/>
            <person name="Kriakov J."/>
            <person name="Lawrence J.G."/>
            <person name="Jacobs W.R. Jr."/>
            <person name="Hendrix R.W."/>
            <person name="Hatfull G.F."/>
        </authorList>
    </citation>
    <scope>NUCLEOTIDE SEQUENCE</scope>
</reference>
<dbReference type="EMBL" id="AY129339">
    <property type="protein sequence ID" value="AAN02152.1"/>
    <property type="molecule type" value="Genomic_DNA"/>
</dbReference>
<organism evidence="1 2">
    <name type="scientific">Mycobacterium phage Barnyard</name>
    <dbReference type="NCBI Taxonomy" id="205880"/>
    <lineage>
        <taxon>Viruses</taxon>
        <taxon>Duplodnaviria</taxon>
        <taxon>Heunggongvirae</taxon>
        <taxon>Uroviricota</taxon>
        <taxon>Caudoviricetes</taxon>
        <taxon>Barnyardvirus</taxon>
        <taxon>Barnyardvirus barnyard</taxon>
    </lineage>
</organism>
<sequence length="114" mass="13089">MPRSDSTTTVFECDWNCGETVEFENLKTIPRQLNHAGVPEGWEVLRHDMSAVMTTNEYKAPPIMLCPGCWGIFKLLRDSYTTPRGSRLRAFIDAYMQNEEEINRIADQYKGSLP</sequence>
<gene>
    <name evidence="1" type="primary">98</name>
    <name evidence="1" type="ORF">PBI_BARNYARD_98</name>
</gene>